<reference evidence="3" key="1">
    <citation type="submission" date="2022-10" db="EMBL/GenBank/DDBJ databases">
        <title>The complete genomes of actinobacterial strains from the NBC collection.</title>
        <authorList>
            <person name="Joergensen T.S."/>
            <person name="Alvarez Arevalo M."/>
            <person name="Sterndorff E.B."/>
            <person name="Faurdal D."/>
            <person name="Vuksanovic O."/>
            <person name="Mourched A.-S."/>
            <person name="Charusanti P."/>
            <person name="Shaw S."/>
            <person name="Blin K."/>
            <person name="Weber T."/>
        </authorList>
    </citation>
    <scope>NUCLEOTIDE SEQUENCE</scope>
    <source>
        <strain evidence="3">NBC_00668</strain>
    </source>
</reference>
<feature type="transmembrane region" description="Helical" evidence="2">
    <location>
        <begin position="21"/>
        <end position="43"/>
    </location>
</feature>
<evidence type="ECO:0000256" key="1">
    <source>
        <dbReference type="SAM" id="MobiDB-lite"/>
    </source>
</evidence>
<keyword evidence="4" id="KW-1185">Reference proteome</keyword>
<gene>
    <name evidence="3" type="ORF">OG515_32050</name>
</gene>
<evidence type="ECO:0008006" key="5">
    <source>
        <dbReference type="Google" id="ProtNLM"/>
    </source>
</evidence>
<evidence type="ECO:0000256" key="2">
    <source>
        <dbReference type="SAM" id="Phobius"/>
    </source>
</evidence>
<feature type="region of interest" description="Disordered" evidence="1">
    <location>
        <begin position="85"/>
        <end position="105"/>
    </location>
</feature>
<dbReference type="Proteomes" id="UP001432060">
    <property type="component" value="Chromosome"/>
</dbReference>
<name>A0ABZ1XSR6_9ACTN</name>
<protein>
    <recommendedName>
        <fullName evidence="5">MFS transporter</fullName>
    </recommendedName>
</protein>
<keyword evidence="2" id="KW-0472">Membrane</keyword>
<sequence>MLVPIQHRLVGVNPVASQLSISLSSSANYIGVSLAPIVGGFLLNDVVSVNHLGLPAAAIIATGLLIGELSHRLIRRDAKAVTVAAPARASGAPSRAMSPSRVDRP</sequence>
<keyword evidence="2" id="KW-0812">Transmembrane</keyword>
<dbReference type="RefSeq" id="WP_329402889.1">
    <property type="nucleotide sequence ID" value="NZ_CP109019.1"/>
</dbReference>
<keyword evidence="2" id="KW-1133">Transmembrane helix</keyword>
<accession>A0ABZ1XSR6</accession>
<organism evidence="3 4">
    <name type="scientific">Streptomyces melanogenes</name>
    <dbReference type="NCBI Taxonomy" id="67326"/>
    <lineage>
        <taxon>Bacteria</taxon>
        <taxon>Bacillati</taxon>
        <taxon>Actinomycetota</taxon>
        <taxon>Actinomycetes</taxon>
        <taxon>Kitasatosporales</taxon>
        <taxon>Streptomycetaceae</taxon>
        <taxon>Streptomyces</taxon>
    </lineage>
</organism>
<evidence type="ECO:0000313" key="3">
    <source>
        <dbReference type="EMBL" id="WUT86504.1"/>
    </source>
</evidence>
<dbReference type="EMBL" id="CP109019">
    <property type="protein sequence ID" value="WUT86504.1"/>
    <property type="molecule type" value="Genomic_DNA"/>
</dbReference>
<evidence type="ECO:0000313" key="4">
    <source>
        <dbReference type="Proteomes" id="UP001432060"/>
    </source>
</evidence>
<proteinExistence type="predicted"/>
<feature type="transmembrane region" description="Helical" evidence="2">
    <location>
        <begin position="49"/>
        <end position="67"/>
    </location>
</feature>